<dbReference type="GO" id="GO:0008610">
    <property type="term" value="P:lipid biosynthetic process"/>
    <property type="evidence" value="ECO:0007669"/>
    <property type="project" value="TreeGrafter"/>
</dbReference>
<sequence length="256" mass="27767">MSADLPDTPWLRRFHAADPGALRLFCFPHAGGNASYFHPLSALLAPGIEMLTVQYPGRQERFNEPCIESLTDLADAVAAELADRVGQPFALFGHSMGATLAFEVACRLRAQGAEPTALFVSGRRAPSIPAPGSVHLATDEELIADMEYLGGTNARMLRNPDLLDAILPAVRSDYVATETYRYRGAPRLDCPVTAFIGDSDPRVDIPMAEAWADHTTDGFRLHVYTGGHFFLVPHLEAVAETMAQSVSTVQTLSTQN</sequence>
<dbReference type="OrthoDB" id="8480037at2"/>
<dbReference type="SMART" id="SM00824">
    <property type="entry name" value="PKS_TE"/>
    <property type="match status" value="1"/>
</dbReference>
<dbReference type="Gene3D" id="3.40.50.1820">
    <property type="entry name" value="alpha/beta hydrolase"/>
    <property type="match status" value="1"/>
</dbReference>
<comment type="similarity">
    <text evidence="1">Belongs to the thioesterase family.</text>
</comment>
<proteinExistence type="inferred from homology"/>
<dbReference type="KEGG" id="sfa:Sfla_3515"/>
<dbReference type="InterPro" id="IPR001031">
    <property type="entry name" value="Thioesterase"/>
</dbReference>
<organism evidence="4 5">
    <name type="scientific">Streptomyces pratensis (strain ATCC 33331 / IAF-45CD)</name>
    <dbReference type="NCBI Taxonomy" id="591167"/>
    <lineage>
        <taxon>Bacteria</taxon>
        <taxon>Bacillati</taxon>
        <taxon>Actinomycetota</taxon>
        <taxon>Actinomycetes</taxon>
        <taxon>Kitasatosporales</taxon>
        <taxon>Streptomycetaceae</taxon>
        <taxon>Streptomyces</taxon>
    </lineage>
</organism>
<dbReference type="Pfam" id="PF00975">
    <property type="entry name" value="Thioesterase"/>
    <property type="match status" value="1"/>
</dbReference>
<evidence type="ECO:0000313" key="4">
    <source>
        <dbReference type="EMBL" id="ADW04935.1"/>
    </source>
</evidence>
<dbReference type="Proteomes" id="UP000002066">
    <property type="component" value="Chromosome"/>
</dbReference>
<name>A0A8D4BHK3_STRFA</name>
<evidence type="ECO:0000256" key="1">
    <source>
        <dbReference type="ARBA" id="ARBA00007169"/>
    </source>
</evidence>
<evidence type="ECO:0000256" key="2">
    <source>
        <dbReference type="ARBA" id="ARBA00022801"/>
    </source>
</evidence>
<evidence type="ECO:0000259" key="3">
    <source>
        <dbReference type="SMART" id="SM00824"/>
    </source>
</evidence>
<dbReference type="GO" id="GO:0016787">
    <property type="term" value="F:hydrolase activity"/>
    <property type="evidence" value="ECO:0007669"/>
    <property type="project" value="UniProtKB-KW"/>
</dbReference>
<dbReference type="InterPro" id="IPR012223">
    <property type="entry name" value="TEII"/>
</dbReference>
<evidence type="ECO:0000313" key="5">
    <source>
        <dbReference type="Proteomes" id="UP000002066"/>
    </source>
</evidence>
<dbReference type="InterPro" id="IPR029058">
    <property type="entry name" value="AB_hydrolase_fold"/>
</dbReference>
<dbReference type="AlphaFoldDB" id="A0A8D4BHK3"/>
<keyword evidence="2" id="KW-0378">Hydrolase</keyword>
<dbReference type="PANTHER" id="PTHR11487:SF0">
    <property type="entry name" value="S-ACYL FATTY ACID SYNTHASE THIOESTERASE, MEDIUM CHAIN"/>
    <property type="match status" value="1"/>
</dbReference>
<reference evidence="4 5" key="1">
    <citation type="submission" date="2011-01" db="EMBL/GenBank/DDBJ databases">
        <title>Complete sequence of chromosome of Streptomyces flavogriseus ATCC 33331.</title>
        <authorList>
            <consortium name="US DOE Joint Genome Institute"/>
            <person name="Lucas S."/>
            <person name="Copeland A."/>
            <person name="Lapidus A."/>
            <person name="Cheng J.-F."/>
            <person name="Goodwin L."/>
            <person name="Pitluck S."/>
            <person name="Davenport K."/>
            <person name="Detter J.C."/>
            <person name="Han C."/>
            <person name="Tapia R."/>
            <person name="Land M."/>
            <person name="Hauser L."/>
            <person name="Kyrpides N."/>
            <person name="Ivanova N."/>
            <person name="Ovchinnikova G."/>
            <person name="Pagani I."/>
            <person name="Brumm P."/>
            <person name="Mead D."/>
            <person name="Woyke T."/>
        </authorList>
    </citation>
    <scope>NUCLEOTIDE SEQUENCE [LARGE SCALE GENOMIC DNA]</scope>
    <source>
        <strain evidence="5">ATCC 33331 / IAF-45CD</strain>
    </source>
</reference>
<feature type="domain" description="Thioesterase TesA-like" evidence="3">
    <location>
        <begin position="25"/>
        <end position="250"/>
    </location>
</feature>
<accession>A0A8D4BHK3</accession>
<dbReference type="EMBL" id="CP002475">
    <property type="protein sequence ID" value="ADW04935.1"/>
    <property type="molecule type" value="Genomic_DNA"/>
</dbReference>
<protein>
    <submittedName>
        <fullName evidence="4">Thioesterase</fullName>
    </submittedName>
</protein>
<gene>
    <name evidence="4" type="ordered locus">Sfla_3515</name>
</gene>
<dbReference type="InterPro" id="IPR020802">
    <property type="entry name" value="TesA-like"/>
</dbReference>
<dbReference type="PANTHER" id="PTHR11487">
    <property type="entry name" value="THIOESTERASE"/>
    <property type="match status" value="1"/>
</dbReference>
<dbReference type="SUPFAM" id="SSF53474">
    <property type="entry name" value="alpha/beta-Hydrolases"/>
    <property type="match status" value="1"/>
</dbReference>